<gene>
    <name evidence="6" type="ORF">GCM10019998_15650</name>
</gene>
<dbReference type="SUPFAM" id="SSF46689">
    <property type="entry name" value="Homeodomain-like"/>
    <property type="match status" value="1"/>
</dbReference>
<keyword evidence="1" id="KW-0805">Transcription regulation</keyword>
<evidence type="ECO:0000256" key="1">
    <source>
        <dbReference type="ARBA" id="ARBA00023015"/>
    </source>
</evidence>
<dbReference type="PROSITE" id="PS51071">
    <property type="entry name" value="HTH_RPIR"/>
    <property type="match status" value="1"/>
</dbReference>
<evidence type="ECO:0000313" key="7">
    <source>
        <dbReference type="Proteomes" id="UP001501577"/>
    </source>
</evidence>
<dbReference type="Pfam" id="PF01380">
    <property type="entry name" value="SIS"/>
    <property type="match status" value="1"/>
</dbReference>
<keyword evidence="7" id="KW-1185">Reference proteome</keyword>
<evidence type="ECO:0000259" key="4">
    <source>
        <dbReference type="PROSITE" id="PS51071"/>
    </source>
</evidence>
<dbReference type="PROSITE" id="PS51464">
    <property type="entry name" value="SIS"/>
    <property type="match status" value="1"/>
</dbReference>
<evidence type="ECO:0000256" key="2">
    <source>
        <dbReference type="ARBA" id="ARBA00023125"/>
    </source>
</evidence>
<feature type="domain" description="HTH rpiR-type" evidence="4">
    <location>
        <begin position="4"/>
        <end position="80"/>
    </location>
</feature>
<dbReference type="InterPro" id="IPR009057">
    <property type="entry name" value="Homeodomain-like_sf"/>
</dbReference>
<dbReference type="CDD" id="cd05013">
    <property type="entry name" value="SIS_RpiR"/>
    <property type="match status" value="1"/>
</dbReference>
<dbReference type="EMBL" id="BAAAXQ010000054">
    <property type="protein sequence ID" value="GAA3020242.1"/>
    <property type="molecule type" value="Genomic_DNA"/>
</dbReference>
<dbReference type="Pfam" id="PF01418">
    <property type="entry name" value="HTH_6"/>
    <property type="match status" value="1"/>
</dbReference>
<protein>
    <submittedName>
        <fullName evidence="6">MurR/RpiR family transcriptional regulator</fullName>
    </submittedName>
</protein>
<dbReference type="InterPro" id="IPR036388">
    <property type="entry name" value="WH-like_DNA-bd_sf"/>
</dbReference>
<dbReference type="SUPFAM" id="SSF53697">
    <property type="entry name" value="SIS domain"/>
    <property type="match status" value="1"/>
</dbReference>
<feature type="domain" description="SIS" evidence="5">
    <location>
        <begin position="128"/>
        <end position="260"/>
    </location>
</feature>
<dbReference type="InterPro" id="IPR046348">
    <property type="entry name" value="SIS_dom_sf"/>
</dbReference>
<dbReference type="PANTHER" id="PTHR30514">
    <property type="entry name" value="GLUCOKINASE"/>
    <property type="match status" value="1"/>
</dbReference>
<dbReference type="InterPro" id="IPR001347">
    <property type="entry name" value="SIS_dom"/>
</dbReference>
<dbReference type="InterPro" id="IPR000281">
    <property type="entry name" value="HTH_RpiR"/>
</dbReference>
<accession>A0ABN3Y651</accession>
<dbReference type="RefSeq" id="WP_068710648.1">
    <property type="nucleotide sequence ID" value="NZ_BAAAXQ010000054.1"/>
</dbReference>
<dbReference type="InterPro" id="IPR035472">
    <property type="entry name" value="RpiR-like_SIS"/>
</dbReference>
<evidence type="ECO:0000313" key="6">
    <source>
        <dbReference type="EMBL" id="GAA3020242.1"/>
    </source>
</evidence>
<dbReference type="InterPro" id="IPR047640">
    <property type="entry name" value="RpiR-like"/>
</dbReference>
<organism evidence="6 7">
    <name type="scientific">Tetragenococcus solitarius</name>
    <dbReference type="NCBI Taxonomy" id="71453"/>
    <lineage>
        <taxon>Bacteria</taxon>
        <taxon>Bacillati</taxon>
        <taxon>Bacillota</taxon>
        <taxon>Bacilli</taxon>
        <taxon>Lactobacillales</taxon>
        <taxon>Enterococcaceae</taxon>
        <taxon>Tetragenococcus</taxon>
    </lineage>
</organism>
<proteinExistence type="predicted"/>
<dbReference type="PANTHER" id="PTHR30514:SF21">
    <property type="entry name" value="RPIR-FAMILY TRANSCRIPTIONAL REGULATOR"/>
    <property type="match status" value="1"/>
</dbReference>
<evidence type="ECO:0000259" key="5">
    <source>
        <dbReference type="PROSITE" id="PS51464"/>
    </source>
</evidence>
<evidence type="ECO:0000256" key="3">
    <source>
        <dbReference type="ARBA" id="ARBA00023163"/>
    </source>
</evidence>
<sequence>MVETYLTKIIKQHYHTFSDTEKKVADYFLEIGNNAVAKTIANISDDIEVSQATIFKFVKKIGFNGFQDFKISIARNANSSVIDPSIIAYTDIDENDSSYQIASKVINANIASINNFMQSITEEKLDNILSMIYNSETIHFFGIGGSSVIAFDSYQKFLRTKYSCDYIFDYHLQLMYTTKLTDKDLIFLFSHSGQSIETLNLAKEIAKTSAKLVVLTGNSTSELINLADETIIAYSEESKFRTESLSARILYLSLMDIFYVNVMYHDNVDSYKSMDNIRSALSVSKTDNDYIL</sequence>
<comment type="caution">
    <text evidence="6">The sequence shown here is derived from an EMBL/GenBank/DDBJ whole genome shotgun (WGS) entry which is preliminary data.</text>
</comment>
<keyword evidence="3" id="KW-0804">Transcription</keyword>
<dbReference type="Gene3D" id="1.10.10.10">
    <property type="entry name" value="Winged helix-like DNA-binding domain superfamily/Winged helix DNA-binding domain"/>
    <property type="match status" value="1"/>
</dbReference>
<reference evidence="6 7" key="1">
    <citation type="journal article" date="2019" name="Int. J. Syst. Evol. Microbiol.">
        <title>The Global Catalogue of Microorganisms (GCM) 10K type strain sequencing project: providing services to taxonomists for standard genome sequencing and annotation.</title>
        <authorList>
            <consortium name="The Broad Institute Genomics Platform"/>
            <consortium name="The Broad Institute Genome Sequencing Center for Infectious Disease"/>
            <person name="Wu L."/>
            <person name="Ma J."/>
        </authorList>
    </citation>
    <scope>NUCLEOTIDE SEQUENCE [LARGE SCALE GENOMIC DNA]</scope>
    <source>
        <strain evidence="6 7">JCM 8736</strain>
    </source>
</reference>
<name>A0ABN3Y651_9ENTE</name>
<dbReference type="Gene3D" id="3.40.50.10490">
    <property type="entry name" value="Glucose-6-phosphate isomerase like protein, domain 1"/>
    <property type="match status" value="1"/>
</dbReference>
<keyword evidence="2" id="KW-0238">DNA-binding</keyword>
<dbReference type="Proteomes" id="UP001501577">
    <property type="component" value="Unassembled WGS sequence"/>
</dbReference>